<keyword evidence="6 8" id="KW-1133">Transmembrane helix</keyword>
<dbReference type="InterPro" id="IPR004853">
    <property type="entry name" value="Sugar_P_trans_dom"/>
</dbReference>
<keyword evidence="7 8" id="KW-0472">Membrane</keyword>
<dbReference type="Pfam" id="PF03151">
    <property type="entry name" value="TPT"/>
    <property type="match status" value="1"/>
</dbReference>
<feature type="domain" description="Sugar phosphate transporter" evidence="9">
    <location>
        <begin position="22"/>
        <end position="313"/>
    </location>
</feature>
<feature type="transmembrane region" description="Helical" evidence="8">
    <location>
        <begin position="209"/>
        <end position="230"/>
    </location>
</feature>
<evidence type="ECO:0000259" key="9">
    <source>
        <dbReference type="Pfam" id="PF03151"/>
    </source>
</evidence>
<dbReference type="Proteomes" id="UP001629113">
    <property type="component" value="Unassembled WGS sequence"/>
</dbReference>
<dbReference type="InterPro" id="IPR050186">
    <property type="entry name" value="TPT_transporter"/>
</dbReference>
<reference evidence="10 11" key="1">
    <citation type="submission" date="2024-06" db="EMBL/GenBank/DDBJ databases">
        <title>Complete genome of Phlyctema vagabunda strain 19-DSS-EL-015.</title>
        <authorList>
            <person name="Fiorenzani C."/>
        </authorList>
    </citation>
    <scope>NUCLEOTIDE SEQUENCE [LARGE SCALE GENOMIC DNA]</scope>
    <source>
        <strain evidence="10 11">19-DSS-EL-015</strain>
    </source>
</reference>
<comment type="function">
    <text evidence="1">Involved in the import of GDP-mannose from the cytoplasm into the Golgi lumen.</text>
</comment>
<evidence type="ECO:0000256" key="6">
    <source>
        <dbReference type="ARBA" id="ARBA00022989"/>
    </source>
</evidence>
<feature type="transmembrane region" description="Helical" evidence="8">
    <location>
        <begin position="144"/>
        <end position="162"/>
    </location>
</feature>
<keyword evidence="5 8" id="KW-0812">Transmembrane</keyword>
<keyword evidence="11" id="KW-1185">Reference proteome</keyword>
<proteinExistence type="inferred from homology"/>
<evidence type="ECO:0000256" key="2">
    <source>
        <dbReference type="ARBA" id="ARBA00004477"/>
    </source>
</evidence>
<accession>A0ABR4PIS7</accession>
<feature type="transmembrane region" description="Helical" evidence="8">
    <location>
        <begin position="343"/>
        <end position="360"/>
    </location>
</feature>
<evidence type="ECO:0000256" key="5">
    <source>
        <dbReference type="ARBA" id="ARBA00022692"/>
    </source>
</evidence>
<comment type="subcellular location">
    <subcellularLocation>
        <location evidence="2">Endoplasmic reticulum membrane</location>
        <topology evidence="2">Multi-pass membrane protein</topology>
    </subcellularLocation>
</comment>
<evidence type="ECO:0000313" key="10">
    <source>
        <dbReference type="EMBL" id="KAL3423244.1"/>
    </source>
</evidence>
<comment type="subunit">
    <text evidence="4">Homooligomer.</text>
</comment>
<evidence type="ECO:0000256" key="1">
    <source>
        <dbReference type="ARBA" id="ARBA00003420"/>
    </source>
</evidence>
<evidence type="ECO:0000256" key="3">
    <source>
        <dbReference type="ARBA" id="ARBA00010425"/>
    </source>
</evidence>
<comment type="caution">
    <text evidence="10">The sequence shown here is derived from an EMBL/GenBank/DDBJ whole genome shotgun (WGS) entry which is preliminary data.</text>
</comment>
<feature type="transmembrane region" description="Helical" evidence="8">
    <location>
        <begin position="300"/>
        <end position="320"/>
    </location>
</feature>
<sequence length="374" mass="41075">MLPTVEPVREKPRTQAAALHPALFVMSWIALSSVVILFNKYLLDTLGFHYPAILTCWHLAFSTLATQILAKTTTLLDGRKTVKMTRRVYVRAIIPIGILYSLSLVCSNLVYLHLSVAFTQMLKASAPVAVLLTSWSFGVSKPSLRIFINVLFIVLGVALASYGEVDFVWIGFVYQLGGIVFEAMRLVMTQKLLCDDEGSGGQHMDPLVSLYYYAPVCAVMNLAVAAVTEFPTFDVADLQSVGPWVLVLNAAVVFFLNVASVFLIGKTSGLVMTLCGVLKNILIVVASVMIWGTIVSPLQILGYSIALAGLVYYGVGYQGIRTYFKQLLAFFGAWRTLSRTKKLLASLLCFVSVFGLFQTWTSYSDAASKITIRI</sequence>
<name>A0ABR4PIS7_9HELO</name>
<feature type="transmembrane region" description="Helical" evidence="8">
    <location>
        <begin position="168"/>
        <end position="188"/>
    </location>
</feature>
<evidence type="ECO:0000256" key="7">
    <source>
        <dbReference type="ARBA" id="ARBA00023136"/>
    </source>
</evidence>
<evidence type="ECO:0000313" key="11">
    <source>
        <dbReference type="Proteomes" id="UP001629113"/>
    </source>
</evidence>
<feature type="transmembrane region" description="Helical" evidence="8">
    <location>
        <begin position="89"/>
        <end position="111"/>
    </location>
</feature>
<feature type="transmembrane region" description="Helical" evidence="8">
    <location>
        <begin position="271"/>
        <end position="294"/>
    </location>
</feature>
<protein>
    <submittedName>
        <fullName evidence="10">Duf250 domain membrane protein</fullName>
    </submittedName>
</protein>
<feature type="transmembrane region" description="Helical" evidence="8">
    <location>
        <begin position="48"/>
        <end position="69"/>
    </location>
</feature>
<feature type="transmembrane region" description="Helical" evidence="8">
    <location>
        <begin position="21"/>
        <end position="42"/>
    </location>
</feature>
<gene>
    <name evidence="10" type="ORF">PVAG01_04991</name>
</gene>
<dbReference type="PANTHER" id="PTHR11132">
    <property type="entry name" value="SOLUTE CARRIER FAMILY 35"/>
    <property type="match status" value="1"/>
</dbReference>
<evidence type="ECO:0000256" key="4">
    <source>
        <dbReference type="ARBA" id="ARBA00011182"/>
    </source>
</evidence>
<feature type="transmembrane region" description="Helical" evidence="8">
    <location>
        <begin position="117"/>
        <end position="137"/>
    </location>
</feature>
<feature type="transmembrane region" description="Helical" evidence="8">
    <location>
        <begin position="242"/>
        <end position="264"/>
    </location>
</feature>
<evidence type="ECO:0000256" key="8">
    <source>
        <dbReference type="SAM" id="Phobius"/>
    </source>
</evidence>
<organism evidence="10 11">
    <name type="scientific">Phlyctema vagabunda</name>
    <dbReference type="NCBI Taxonomy" id="108571"/>
    <lineage>
        <taxon>Eukaryota</taxon>
        <taxon>Fungi</taxon>
        <taxon>Dikarya</taxon>
        <taxon>Ascomycota</taxon>
        <taxon>Pezizomycotina</taxon>
        <taxon>Leotiomycetes</taxon>
        <taxon>Helotiales</taxon>
        <taxon>Dermateaceae</taxon>
        <taxon>Phlyctema</taxon>
    </lineage>
</organism>
<comment type="similarity">
    <text evidence="3">Belongs to the TPT transporter family. SLC35D subfamily.</text>
</comment>
<dbReference type="EMBL" id="JBFCZG010000004">
    <property type="protein sequence ID" value="KAL3423244.1"/>
    <property type="molecule type" value="Genomic_DNA"/>
</dbReference>